<comment type="caution">
    <text evidence="2">The sequence shown here is derived from an EMBL/GenBank/DDBJ whole genome shotgun (WGS) entry which is preliminary data.</text>
</comment>
<reference evidence="2 3" key="1">
    <citation type="submission" date="2023-07" db="EMBL/GenBank/DDBJ databases">
        <title>Genomic Encyclopedia of Type Strains, Phase IV (KMG-IV): sequencing the most valuable type-strain genomes for metagenomic binning, comparative biology and taxonomic classification.</title>
        <authorList>
            <person name="Goeker M."/>
        </authorList>
    </citation>
    <scope>NUCLEOTIDE SEQUENCE [LARGE SCALE GENOMIC DNA]</scope>
    <source>
        <strain evidence="2 3">DSM 12751</strain>
    </source>
</reference>
<feature type="transmembrane region" description="Helical" evidence="1">
    <location>
        <begin position="6"/>
        <end position="29"/>
    </location>
</feature>
<feature type="transmembrane region" description="Helical" evidence="1">
    <location>
        <begin position="68"/>
        <end position="88"/>
    </location>
</feature>
<dbReference type="RefSeq" id="WP_307390443.1">
    <property type="nucleotide sequence ID" value="NZ_BAAADK010000018.1"/>
</dbReference>
<feature type="transmembrane region" description="Helical" evidence="1">
    <location>
        <begin position="100"/>
        <end position="122"/>
    </location>
</feature>
<gene>
    <name evidence="2" type="ORF">J2S11_000495</name>
</gene>
<evidence type="ECO:0000313" key="2">
    <source>
        <dbReference type="EMBL" id="MDQ0164595.1"/>
    </source>
</evidence>
<dbReference type="Proteomes" id="UP001235840">
    <property type="component" value="Unassembled WGS sequence"/>
</dbReference>
<evidence type="ECO:0000313" key="3">
    <source>
        <dbReference type="Proteomes" id="UP001235840"/>
    </source>
</evidence>
<sequence>MLVNIFAQLVATLALFPLLSFILVYILLFLSTRSKEKALQWAISISTILIIISISITIKQLWGVSLQWLLFVIILLIGSALTYLQFTLHGQINYYKLTKGIIRLSFLLFVPVHIFLYIWVVIRAAFISVQ</sequence>
<dbReference type="InterPro" id="IPR024515">
    <property type="entry name" value="DUF3397"/>
</dbReference>
<dbReference type="Pfam" id="PF11877">
    <property type="entry name" value="DUF3397"/>
    <property type="match status" value="1"/>
</dbReference>
<accession>A0ABT9VVE1</accession>
<name>A0ABT9VVE1_9BACI</name>
<keyword evidence="1" id="KW-0472">Membrane</keyword>
<protein>
    <submittedName>
        <fullName evidence="2">Energy-coupling factor transporter transmembrane protein EcfT</fullName>
    </submittedName>
</protein>
<feature type="transmembrane region" description="Helical" evidence="1">
    <location>
        <begin position="41"/>
        <end position="62"/>
    </location>
</feature>
<proteinExistence type="predicted"/>
<evidence type="ECO:0000256" key="1">
    <source>
        <dbReference type="SAM" id="Phobius"/>
    </source>
</evidence>
<dbReference type="EMBL" id="JAUSTY010000002">
    <property type="protein sequence ID" value="MDQ0164595.1"/>
    <property type="molecule type" value="Genomic_DNA"/>
</dbReference>
<keyword evidence="3" id="KW-1185">Reference proteome</keyword>
<organism evidence="2 3">
    <name type="scientific">Caldalkalibacillus horti</name>
    <dbReference type="NCBI Taxonomy" id="77523"/>
    <lineage>
        <taxon>Bacteria</taxon>
        <taxon>Bacillati</taxon>
        <taxon>Bacillota</taxon>
        <taxon>Bacilli</taxon>
        <taxon>Bacillales</taxon>
        <taxon>Bacillaceae</taxon>
        <taxon>Caldalkalibacillus</taxon>
    </lineage>
</organism>
<keyword evidence="1 2" id="KW-0812">Transmembrane</keyword>
<keyword evidence="1" id="KW-1133">Transmembrane helix</keyword>